<dbReference type="Proteomes" id="UP000199656">
    <property type="component" value="Unassembled WGS sequence"/>
</dbReference>
<proteinExistence type="predicted"/>
<evidence type="ECO:0000313" key="2">
    <source>
        <dbReference type="Proteomes" id="UP000199656"/>
    </source>
</evidence>
<reference evidence="2" key="1">
    <citation type="submission" date="2016-10" db="EMBL/GenBank/DDBJ databases">
        <authorList>
            <person name="Varghese N."/>
            <person name="Submissions S."/>
        </authorList>
    </citation>
    <scope>NUCLEOTIDE SEQUENCE [LARGE SCALE GENOMIC DNA]</scope>
    <source>
        <strain evidence="2">DSM 23920</strain>
    </source>
</reference>
<evidence type="ECO:0000313" key="1">
    <source>
        <dbReference type="EMBL" id="SEA88300.1"/>
    </source>
</evidence>
<name>A0A1H4EUM7_9BACT</name>
<dbReference type="RefSeq" id="WP_089763642.1">
    <property type="nucleotide sequence ID" value="NZ_BKAT01000033.1"/>
</dbReference>
<dbReference type="EMBL" id="FNRL01000020">
    <property type="protein sequence ID" value="SEA88300.1"/>
    <property type="molecule type" value="Genomic_DNA"/>
</dbReference>
<accession>A0A1H4EUM7</accession>
<dbReference type="OrthoDB" id="678466at2"/>
<sequence length="215" mass="25045">MHFRIILLLLFLTLRSVGQVKPPDLLQTGRQFQHNRYLRHWAATIPGFKLDEFKYQDEAKFEEVGCGPIDAGSADFREYISLYQPLLSYSADSARFLDFYSGEVALKRTPGKKQLEVLRDVDQTLLLTDMKRKNSCRIAFLGSRTRIEEAEWISDSRFICVGTSYDGESFHPFIYLSDIKAKQIFHYLPEGKANDRKVKYISPKWTKLHVPREEL</sequence>
<dbReference type="AlphaFoldDB" id="A0A1H4EUM7"/>
<organism evidence="1 2">
    <name type="scientific">Chitinophaga terrae</name>
    <name type="common">ex Kim and Jung 2007</name>
    <dbReference type="NCBI Taxonomy" id="408074"/>
    <lineage>
        <taxon>Bacteria</taxon>
        <taxon>Pseudomonadati</taxon>
        <taxon>Bacteroidota</taxon>
        <taxon>Chitinophagia</taxon>
        <taxon>Chitinophagales</taxon>
        <taxon>Chitinophagaceae</taxon>
        <taxon>Chitinophaga</taxon>
    </lineage>
</organism>
<protein>
    <submittedName>
        <fullName evidence="1">Uncharacterized protein</fullName>
    </submittedName>
</protein>
<gene>
    <name evidence="1" type="ORF">SAMN05660909_03945</name>
</gene>
<keyword evidence="2" id="KW-1185">Reference proteome</keyword>